<dbReference type="Pfam" id="PF01715">
    <property type="entry name" value="IPPT"/>
    <property type="match status" value="1"/>
</dbReference>
<feature type="region of interest" description="Interaction with substrate tRNA" evidence="10">
    <location>
        <begin position="48"/>
        <end position="51"/>
    </location>
</feature>
<keyword evidence="8 10" id="KW-0460">Magnesium</keyword>
<proteinExistence type="inferred from homology"/>
<organism evidence="14 15">
    <name type="scientific">Lactobacillus amylovorus subsp. animalium</name>
    <dbReference type="NCBI Taxonomy" id="3378536"/>
    <lineage>
        <taxon>Bacteria</taxon>
        <taxon>Bacillati</taxon>
        <taxon>Bacillota</taxon>
        <taxon>Bacilli</taxon>
        <taxon>Lactobacillales</taxon>
        <taxon>Lactobacillaceae</taxon>
        <taxon>Lactobacillus</taxon>
    </lineage>
</organism>
<evidence type="ECO:0000256" key="7">
    <source>
        <dbReference type="ARBA" id="ARBA00022840"/>
    </source>
</evidence>
<dbReference type="PANTHER" id="PTHR11088:SF60">
    <property type="entry name" value="TRNA DIMETHYLALLYLTRANSFERASE"/>
    <property type="match status" value="1"/>
</dbReference>
<evidence type="ECO:0000313" key="14">
    <source>
        <dbReference type="EMBL" id="GAA0042426.1"/>
    </source>
</evidence>
<comment type="subunit">
    <text evidence="10">Monomer.</text>
</comment>
<comment type="catalytic activity">
    <reaction evidence="9 10 11">
        <text>adenosine(37) in tRNA + dimethylallyl diphosphate = N(6)-dimethylallyladenosine(37) in tRNA + diphosphate</text>
        <dbReference type="Rhea" id="RHEA:26482"/>
        <dbReference type="Rhea" id="RHEA-COMP:10162"/>
        <dbReference type="Rhea" id="RHEA-COMP:10375"/>
        <dbReference type="ChEBI" id="CHEBI:33019"/>
        <dbReference type="ChEBI" id="CHEBI:57623"/>
        <dbReference type="ChEBI" id="CHEBI:74411"/>
        <dbReference type="ChEBI" id="CHEBI:74415"/>
        <dbReference type="EC" id="2.5.1.75"/>
    </reaction>
</comment>
<evidence type="ECO:0000256" key="6">
    <source>
        <dbReference type="ARBA" id="ARBA00022741"/>
    </source>
</evidence>
<comment type="cofactor">
    <cofactor evidence="1 10">
        <name>Mg(2+)</name>
        <dbReference type="ChEBI" id="CHEBI:18420"/>
    </cofactor>
</comment>
<keyword evidence="6 10" id="KW-0547">Nucleotide-binding</keyword>
<feature type="site" description="Interaction with substrate tRNA" evidence="10">
    <location>
        <position position="114"/>
    </location>
</feature>
<evidence type="ECO:0000256" key="11">
    <source>
        <dbReference type="RuleBase" id="RU003783"/>
    </source>
</evidence>
<dbReference type="InterPro" id="IPR027417">
    <property type="entry name" value="P-loop_NTPase"/>
</dbReference>
<protein>
    <recommendedName>
        <fullName evidence="10">tRNA dimethylallyltransferase</fullName>
        <ecNumber evidence="10">2.5.1.75</ecNumber>
    </recommendedName>
    <alternativeName>
        <fullName evidence="10">Dimethylallyl diphosphate:tRNA dimethylallyltransferase</fullName>
        <shortName evidence="10">DMAPP:tRNA dimethylallyltransferase</shortName>
        <shortName evidence="10">DMATase</shortName>
    </alternativeName>
    <alternativeName>
        <fullName evidence="10">Isopentenyl-diphosphate:tRNA isopentenyltransferase</fullName>
        <shortName evidence="10">IPP transferase</shortName>
        <shortName evidence="10">IPPT</shortName>
        <shortName evidence="10">IPTase</shortName>
    </alternativeName>
</protein>
<comment type="function">
    <text evidence="2 10 12">Catalyzes the transfer of a dimethylallyl group onto the adenine at position 37 in tRNAs that read codons beginning with uridine, leading to the formation of N6-(dimethylallyl)adenosine (i(6)A).</text>
</comment>
<evidence type="ECO:0000256" key="3">
    <source>
        <dbReference type="ARBA" id="ARBA00005842"/>
    </source>
</evidence>
<feature type="binding site" evidence="10">
    <location>
        <begin position="25"/>
        <end position="30"/>
    </location>
    <ligand>
        <name>substrate</name>
    </ligand>
</feature>
<keyword evidence="7 10" id="KW-0067">ATP-binding</keyword>
<keyword evidence="5 10" id="KW-0819">tRNA processing</keyword>
<dbReference type="EMBL" id="BAAAAK010000007">
    <property type="protein sequence ID" value="GAA0042426.1"/>
    <property type="molecule type" value="Genomic_DNA"/>
</dbReference>
<comment type="caution">
    <text evidence="10">Lacks conserved residue(s) required for the propagation of feature annotation.</text>
</comment>
<evidence type="ECO:0000313" key="15">
    <source>
        <dbReference type="Proteomes" id="UP001437574"/>
    </source>
</evidence>
<dbReference type="HAMAP" id="MF_00185">
    <property type="entry name" value="IPP_trans"/>
    <property type="match status" value="1"/>
</dbReference>
<evidence type="ECO:0000256" key="2">
    <source>
        <dbReference type="ARBA" id="ARBA00003213"/>
    </source>
</evidence>
<comment type="caution">
    <text evidence="14">The sequence shown here is derived from an EMBL/GenBank/DDBJ whole genome shotgun (WGS) entry which is preliminary data.</text>
</comment>
<dbReference type="InterPro" id="IPR018022">
    <property type="entry name" value="IPT"/>
</dbReference>
<evidence type="ECO:0000256" key="9">
    <source>
        <dbReference type="ARBA" id="ARBA00049563"/>
    </source>
</evidence>
<reference evidence="14 15" key="1">
    <citation type="journal article" date="2024" name="Int. J. Syst. Evol. Microbiol.">
        <title>Proposal of Lactobacillus amylovorus subsp. animalis subsp. nov. and an emended description of Lactobacillus amylovorus.</title>
        <authorList>
            <person name="Yamane K."/>
            <person name="Tanizawa Y."/>
            <person name="Kobayashi H."/>
            <person name="Kamizono T."/>
            <person name="Kojima Y."/>
            <person name="Takagi H."/>
            <person name="Tohno M."/>
        </authorList>
    </citation>
    <scope>NUCLEOTIDE SEQUENCE [LARGE SCALE GENOMIC DNA]</scope>
    <source>
        <strain evidence="14 15">TKL145</strain>
    </source>
</reference>
<dbReference type="NCBIfam" id="TIGR00174">
    <property type="entry name" value="miaA"/>
    <property type="match status" value="1"/>
</dbReference>
<comment type="similarity">
    <text evidence="3 10 13">Belongs to the IPP transferase family.</text>
</comment>
<dbReference type="GO" id="GO:0008033">
    <property type="term" value="P:tRNA processing"/>
    <property type="evidence" value="ECO:0007669"/>
    <property type="project" value="UniProtKB-UniRule"/>
</dbReference>
<dbReference type="Gene3D" id="3.40.50.300">
    <property type="entry name" value="P-loop containing nucleotide triphosphate hydrolases"/>
    <property type="match status" value="1"/>
</dbReference>
<dbReference type="SUPFAM" id="SSF52540">
    <property type="entry name" value="P-loop containing nucleoside triphosphate hydrolases"/>
    <property type="match status" value="2"/>
</dbReference>
<evidence type="ECO:0000256" key="5">
    <source>
        <dbReference type="ARBA" id="ARBA00022694"/>
    </source>
</evidence>
<evidence type="ECO:0000256" key="13">
    <source>
        <dbReference type="RuleBase" id="RU003785"/>
    </source>
</evidence>
<evidence type="ECO:0000256" key="8">
    <source>
        <dbReference type="ARBA" id="ARBA00022842"/>
    </source>
</evidence>
<dbReference type="GO" id="GO:0005524">
    <property type="term" value="F:ATP binding"/>
    <property type="evidence" value="ECO:0007669"/>
    <property type="project" value="UniProtKB-UniRule"/>
</dbReference>
<feature type="binding site" evidence="10">
    <location>
        <begin position="23"/>
        <end position="30"/>
    </location>
    <ligand>
        <name>ATP</name>
        <dbReference type="ChEBI" id="CHEBI:30616"/>
    </ligand>
</feature>
<dbReference type="AlphaFoldDB" id="A0ABC9VN87"/>
<keyword evidence="4 10" id="KW-0808">Transferase</keyword>
<dbReference type="Gene3D" id="1.10.20.140">
    <property type="match status" value="1"/>
</dbReference>
<dbReference type="Proteomes" id="UP001437574">
    <property type="component" value="Unassembled WGS sequence"/>
</dbReference>
<evidence type="ECO:0000256" key="12">
    <source>
        <dbReference type="RuleBase" id="RU003784"/>
    </source>
</evidence>
<feature type="site" description="Interaction with substrate tRNA" evidence="10">
    <location>
        <position position="135"/>
    </location>
</feature>
<dbReference type="PANTHER" id="PTHR11088">
    <property type="entry name" value="TRNA DIMETHYLALLYLTRANSFERASE"/>
    <property type="match status" value="1"/>
</dbReference>
<sequence length="320" mass="36922">MCFFRLKMDCESDDMQKVLAIVGPTAIGKTDLAIALAQKLNGEIVSGDSMQVYQEVEVGTAKATKEEQSKVKHYLVDTRSVFDEFSVKDFVDEAQKAIKEISAKGKLSILAGGTGFYVNALLNQMQLGEKQEENRGTSQKWEDYLARYGPEKLWQVLNEKDPAAAKKIPVPNSRRTMRALTVIDRTGKKFSEQQKKIAPRYDYLIIGLNSDRQEIYRRINLRVDKMMQKGMLAEAKFIYENRAKEHQILQAIAYKEFFPYFEGKEDLDSCITQLKTASRRYAKRQLTYFRNQLPVVWFDPLNDPDCKQKIIAKVEEWKNE</sequence>
<evidence type="ECO:0000256" key="1">
    <source>
        <dbReference type="ARBA" id="ARBA00001946"/>
    </source>
</evidence>
<accession>A0ABC9VN87</accession>
<evidence type="ECO:0000256" key="4">
    <source>
        <dbReference type="ARBA" id="ARBA00022679"/>
    </source>
</evidence>
<dbReference type="InterPro" id="IPR039657">
    <property type="entry name" value="Dimethylallyltransferase"/>
</dbReference>
<evidence type="ECO:0000256" key="10">
    <source>
        <dbReference type="HAMAP-Rule" id="MF_00185"/>
    </source>
</evidence>
<gene>
    <name evidence="10 14" type="primary">miaA</name>
    <name evidence="14" type="ORF">LATKL145_08360</name>
</gene>
<dbReference type="GO" id="GO:0052381">
    <property type="term" value="F:tRNA dimethylallyltransferase activity"/>
    <property type="evidence" value="ECO:0007669"/>
    <property type="project" value="UniProtKB-UniRule"/>
</dbReference>
<dbReference type="EC" id="2.5.1.75" evidence="10"/>
<name>A0ABC9VN87_LACAM</name>
<reference evidence="15" key="2">
    <citation type="submission" date="2024-01" db="EMBL/GenBank/DDBJ databases">
        <title>Draft genome sequence of Lactobacillus amylovorus strain TKL145.</title>
        <authorList>
            <person name="Tohno M."/>
            <person name="Tanizawa Y."/>
        </authorList>
    </citation>
    <scope>NUCLEOTIDE SEQUENCE [LARGE SCALE GENOMIC DNA]</scope>
    <source>
        <strain evidence="15">TKL145</strain>
    </source>
</reference>